<gene>
    <name evidence="1" type="ORF">CBM2586_B130221</name>
</gene>
<dbReference type="AlphaFoldDB" id="A0A375CHW4"/>
<dbReference type="EMBL" id="OFSN01000019">
    <property type="protein sequence ID" value="SOY71391.1"/>
    <property type="molecule type" value="Genomic_DNA"/>
</dbReference>
<organism evidence="1">
    <name type="scientific">Cupriavidus taiwanensis</name>
    <dbReference type="NCBI Taxonomy" id="164546"/>
    <lineage>
        <taxon>Bacteria</taxon>
        <taxon>Pseudomonadati</taxon>
        <taxon>Pseudomonadota</taxon>
        <taxon>Betaproteobacteria</taxon>
        <taxon>Burkholderiales</taxon>
        <taxon>Burkholderiaceae</taxon>
        <taxon>Cupriavidus</taxon>
    </lineage>
</organism>
<sequence>MAAGGERRSTGWLEGICGRLGVLRKALGVRCAGKGAKWHAKRTLYTPKDPPDAIMIPQ</sequence>
<comment type="caution">
    <text evidence="1">The sequence shown here is derived from an EMBL/GenBank/DDBJ whole genome shotgun (WGS) entry which is preliminary data.</text>
</comment>
<reference evidence="1" key="1">
    <citation type="submission" date="2018-01" db="EMBL/GenBank/DDBJ databases">
        <authorList>
            <person name="Clerissi C."/>
        </authorList>
    </citation>
    <scope>NUCLEOTIDE SEQUENCE</scope>
    <source>
        <strain evidence="1">Cupriavidus taiwanensis LMG 19430</strain>
    </source>
</reference>
<name>A0A375CHW4_9BURK</name>
<proteinExistence type="predicted"/>
<dbReference type="Proteomes" id="UP000257016">
    <property type="component" value="Unassembled WGS sequence"/>
</dbReference>
<evidence type="ECO:0000313" key="1">
    <source>
        <dbReference type="EMBL" id="SOY71391.1"/>
    </source>
</evidence>
<protein>
    <submittedName>
        <fullName evidence="1">Uncharacterized protein</fullName>
    </submittedName>
</protein>
<accession>A0A375CHW4</accession>